<keyword evidence="1" id="KW-0812">Transmembrane</keyword>
<protein>
    <submittedName>
        <fullName evidence="2">Predicted protein</fullName>
    </submittedName>
</protein>
<reference evidence="3" key="1">
    <citation type="journal article" date="2011" name="Nat. Commun.">
        <title>Effector diversification within compartments of the Leptosphaeria maculans genome affected by Repeat-Induced Point mutations.</title>
        <authorList>
            <person name="Rouxel T."/>
            <person name="Grandaubert J."/>
            <person name="Hane J.K."/>
            <person name="Hoede C."/>
            <person name="van de Wouw A.P."/>
            <person name="Couloux A."/>
            <person name="Dominguez V."/>
            <person name="Anthouard V."/>
            <person name="Bally P."/>
            <person name="Bourras S."/>
            <person name="Cozijnsen A.J."/>
            <person name="Ciuffetti L.M."/>
            <person name="Degrave A."/>
            <person name="Dilmaghani A."/>
            <person name="Duret L."/>
            <person name="Fudal I."/>
            <person name="Goodwin S.B."/>
            <person name="Gout L."/>
            <person name="Glaser N."/>
            <person name="Linglin J."/>
            <person name="Kema G.H.J."/>
            <person name="Lapalu N."/>
            <person name="Lawrence C.B."/>
            <person name="May K."/>
            <person name="Meyer M."/>
            <person name="Ollivier B."/>
            <person name="Poulain J."/>
            <person name="Schoch C.L."/>
            <person name="Simon A."/>
            <person name="Spatafora J.W."/>
            <person name="Stachowiak A."/>
            <person name="Turgeon B.G."/>
            <person name="Tyler B.M."/>
            <person name="Vincent D."/>
            <person name="Weissenbach J."/>
            <person name="Amselem J."/>
            <person name="Quesneville H."/>
            <person name="Oliver R.P."/>
            <person name="Wincker P."/>
            <person name="Balesdent M.-H."/>
            <person name="Howlett B.J."/>
        </authorList>
    </citation>
    <scope>NUCLEOTIDE SEQUENCE [LARGE SCALE GENOMIC DNA]</scope>
    <source>
        <strain evidence="3">JN3 / isolate v23.1.3 / race Av1-4-5-6-7-8</strain>
    </source>
</reference>
<feature type="transmembrane region" description="Helical" evidence="1">
    <location>
        <begin position="121"/>
        <end position="139"/>
    </location>
</feature>
<dbReference type="HOGENOM" id="CLU_1586781_0_0_1"/>
<proteinExistence type="predicted"/>
<sequence>MDWVGRQGHKVIIWALNPTEQVLSLFWHATTPQTTQPYSIGSSSLSLHLPDGLLPLAPTFTIHKTDLRKPYPSPGHQRILLPPSNRLPPFAVLREPSHGASTALDVVAAQLPRRRNVNTILLKRGALIPILVALVFLIWKKACLNLTANFIADSPISMLNSLIGVILM</sequence>
<dbReference type="Proteomes" id="UP000002668">
    <property type="component" value="Genome"/>
</dbReference>
<keyword evidence="1" id="KW-0472">Membrane</keyword>
<gene>
    <name evidence="2" type="ORF">LEMA_P009000.1</name>
</gene>
<dbReference type="EMBL" id="FP929139">
    <property type="protein sequence ID" value="CBY02113.1"/>
    <property type="molecule type" value="Genomic_DNA"/>
</dbReference>
<dbReference type="VEuPathDB" id="FungiDB:LEMA_P009000.1"/>
<dbReference type="AlphaFoldDB" id="E5ACB1"/>
<name>E5ACB1_LEPMJ</name>
<accession>E5ACB1</accession>
<evidence type="ECO:0000313" key="3">
    <source>
        <dbReference type="Proteomes" id="UP000002668"/>
    </source>
</evidence>
<evidence type="ECO:0000256" key="1">
    <source>
        <dbReference type="SAM" id="Phobius"/>
    </source>
</evidence>
<evidence type="ECO:0000313" key="2">
    <source>
        <dbReference type="EMBL" id="CBY02113.1"/>
    </source>
</evidence>
<dbReference type="InParanoid" id="E5ACB1"/>
<keyword evidence="1" id="KW-1133">Transmembrane helix</keyword>
<keyword evidence="3" id="KW-1185">Reference proteome</keyword>
<organism evidence="2 3">
    <name type="scientific">Leptosphaeria maculans (strain JN3 / isolate v23.1.3 / race Av1-4-5-6-7-8)</name>
    <name type="common">Blackleg fungus</name>
    <name type="synonym">Phoma lingam</name>
    <dbReference type="NCBI Taxonomy" id="985895"/>
    <lineage>
        <taxon>Eukaryota</taxon>
        <taxon>Fungi</taxon>
        <taxon>Dikarya</taxon>
        <taxon>Ascomycota</taxon>
        <taxon>Pezizomycotina</taxon>
        <taxon>Dothideomycetes</taxon>
        <taxon>Pleosporomycetidae</taxon>
        <taxon>Pleosporales</taxon>
        <taxon>Pleosporineae</taxon>
        <taxon>Leptosphaeriaceae</taxon>
        <taxon>Plenodomus</taxon>
        <taxon>Plenodomus lingam/Leptosphaeria maculans species complex</taxon>
    </lineage>
</organism>